<comment type="caution">
    <text evidence="1">The sequence shown here is derived from an EMBL/GenBank/DDBJ whole genome shotgun (WGS) entry which is preliminary data.</text>
</comment>
<evidence type="ECO:0000313" key="1">
    <source>
        <dbReference type="EMBL" id="MDG0861923.1"/>
    </source>
</evidence>
<dbReference type="RefSeq" id="WP_268150024.1">
    <property type="nucleotide sequence ID" value="NZ_JAPPUW010000008.1"/>
</dbReference>
<name>A0A9X4LKQ2_9BURK</name>
<reference evidence="1" key="1">
    <citation type="submission" date="2019-02" db="EMBL/GenBank/DDBJ databases">
        <title>Draft genome of the type strain Pelomonas aquatica CCUG 52575T.</title>
        <authorList>
            <person name="Gomila M."/>
            <person name="Lalucat J."/>
        </authorList>
    </citation>
    <scope>NUCLEOTIDE SEQUENCE</scope>
    <source>
        <strain evidence="1">CCUG 52575</strain>
    </source>
</reference>
<dbReference type="Proteomes" id="UP001152766">
    <property type="component" value="Unassembled WGS sequence"/>
</dbReference>
<dbReference type="AlphaFoldDB" id="A0A9X4LKQ2"/>
<evidence type="ECO:0000313" key="2">
    <source>
        <dbReference type="Proteomes" id="UP001152766"/>
    </source>
</evidence>
<accession>A0A9X4LKQ2</accession>
<dbReference type="EMBL" id="SGUG01000006">
    <property type="protein sequence ID" value="MDG0861923.1"/>
    <property type="molecule type" value="Genomic_DNA"/>
</dbReference>
<organism evidence="1 2">
    <name type="scientific">Pelomonas aquatica</name>
    <dbReference type="NCBI Taxonomy" id="431058"/>
    <lineage>
        <taxon>Bacteria</taxon>
        <taxon>Pseudomonadati</taxon>
        <taxon>Pseudomonadota</taxon>
        <taxon>Betaproteobacteria</taxon>
        <taxon>Burkholderiales</taxon>
        <taxon>Sphaerotilaceae</taxon>
        <taxon>Roseateles</taxon>
    </lineage>
</organism>
<proteinExistence type="predicted"/>
<protein>
    <submittedName>
        <fullName evidence="1">Uncharacterized protein</fullName>
    </submittedName>
</protein>
<keyword evidence="2" id="KW-1185">Reference proteome</keyword>
<gene>
    <name evidence="1" type="ORF">EXJ73_05475</name>
</gene>
<sequence>MPALVRAPSAATPFDELVLLSQLWAGGPMAYGRWLIAVLDAQTSLWKDAERHTANLWQAWLGASAPPPSAQPLLDASKGLGLLEPAALQQAWAGWAQVWVNALRHDATEA</sequence>